<keyword evidence="2" id="KW-0614">Plasmid</keyword>
<dbReference type="RefSeq" id="WP_315626313.1">
    <property type="nucleotide sequence ID" value="NZ_JAUHMF010000010.1"/>
</dbReference>
<organism evidence="2 3">
    <name type="scientific">Thermanaerothrix solaris</name>
    <dbReference type="NCBI Taxonomy" id="3058434"/>
    <lineage>
        <taxon>Bacteria</taxon>
        <taxon>Bacillati</taxon>
        <taxon>Chloroflexota</taxon>
        <taxon>Anaerolineae</taxon>
        <taxon>Anaerolineales</taxon>
        <taxon>Anaerolineaceae</taxon>
        <taxon>Thermanaerothrix</taxon>
    </lineage>
</organism>
<geneLocation type="plasmid" evidence="2">
    <name>p4228-RoL</name>
</geneLocation>
<keyword evidence="2" id="KW-0238">DNA-binding</keyword>
<keyword evidence="3" id="KW-1185">Reference proteome</keyword>
<comment type="caution">
    <text evidence="2">The sequence shown here is derived from an EMBL/GenBank/DDBJ whole genome shotgun (WGS) entry which is preliminary data.</text>
</comment>
<reference evidence="2 3" key="1">
    <citation type="submission" date="2023-07" db="EMBL/GenBank/DDBJ databases">
        <title>Novel species of Thermanaerothrix with wide hydrolytic capabilities.</title>
        <authorList>
            <person name="Zayulina K.S."/>
            <person name="Podosokorskaya O.A."/>
            <person name="Elcheninov A.G."/>
        </authorList>
    </citation>
    <scope>NUCLEOTIDE SEQUENCE [LARGE SCALE GENOMIC DNA]</scope>
    <source>
        <strain evidence="2 3">4228-RoL</strain>
        <plasmid evidence="2">p4228-RoL</plasmid>
    </source>
</reference>
<gene>
    <name evidence="2" type="ORF">QYE77_14795</name>
</gene>
<feature type="domain" description="SpoVT-AbrB" evidence="1">
    <location>
        <begin position="6"/>
        <end position="51"/>
    </location>
</feature>
<sequence length="86" mass="9769">MSVYRVQIAKRGVVTLPAEVRKERHLQEGQMMTLLDLGGVFVLAPKELETDRLASRLAETWQKQGESLETLLKTLREVREGYASGR</sequence>
<dbReference type="GO" id="GO:0003677">
    <property type="term" value="F:DNA binding"/>
    <property type="evidence" value="ECO:0007669"/>
    <property type="project" value="UniProtKB-KW"/>
</dbReference>
<name>A0ABU3NT02_9CHLR</name>
<evidence type="ECO:0000313" key="2">
    <source>
        <dbReference type="EMBL" id="MDT8899530.1"/>
    </source>
</evidence>
<proteinExistence type="predicted"/>
<dbReference type="SUPFAM" id="SSF89447">
    <property type="entry name" value="AbrB/MazE/MraZ-like"/>
    <property type="match status" value="1"/>
</dbReference>
<dbReference type="Proteomes" id="UP001254165">
    <property type="component" value="Unassembled WGS sequence"/>
</dbReference>
<dbReference type="InterPro" id="IPR007159">
    <property type="entry name" value="SpoVT-AbrB_dom"/>
</dbReference>
<dbReference type="SMART" id="SM00966">
    <property type="entry name" value="SpoVT_AbrB"/>
    <property type="match status" value="1"/>
</dbReference>
<dbReference type="EMBL" id="JAUHMF010000010">
    <property type="protein sequence ID" value="MDT8899530.1"/>
    <property type="molecule type" value="Genomic_DNA"/>
</dbReference>
<accession>A0ABU3NT02</accession>
<protein>
    <submittedName>
        <fullName evidence="2">AbrB/MazE/SpoVT family DNA-binding domain-containing protein</fullName>
    </submittedName>
</protein>
<dbReference type="InterPro" id="IPR037914">
    <property type="entry name" value="SpoVT-AbrB_sf"/>
</dbReference>
<evidence type="ECO:0000313" key="3">
    <source>
        <dbReference type="Proteomes" id="UP001254165"/>
    </source>
</evidence>
<evidence type="ECO:0000259" key="1">
    <source>
        <dbReference type="SMART" id="SM00966"/>
    </source>
</evidence>